<accession>A0A8S5U0T3</accession>
<feature type="transmembrane region" description="Helical" evidence="1">
    <location>
        <begin position="39"/>
        <end position="58"/>
    </location>
</feature>
<dbReference type="Pfam" id="PF16082">
    <property type="entry name" value="Phage_holin_2_4"/>
    <property type="match status" value="1"/>
</dbReference>
<sequence length="85" mass="9367">MNKLETSIQAASQASSYASNATYSGASAGVIGLISGIDWITIIGVSVAVGGFFVNWYYKIKENRRAEELHEMRKEKIKKGNCYED</sequence>
<organism evidence="2">
    <name type="scientific">Podoviridae sp. ctpWp23</name>
    <dbReference type="NCBI Taxonomy" id="2825277"/>
    <lineage>
        <taxon>Viruses</taxon>
        <taxon>Duplodnaviria</taxon>
        <taxon>Heunggongvirae</taxon>
        <taxon>Uroviricota</taxon>
        <taxon>Caudoviricetes</taxon>
    </lineage>
</organism>
<reference evidence="2" key="1">
    <citation type="journal article" date="2021" name="Proc. Natl. Acad. Sci. U.S.A.">
        <title>A Catalog of Tens of Thousands of Viruses from Human Metagenomes Reveals Hidden Associations with Chronic Diseases.</title>
        <authorList>
            <person name="Tisza M.J."/>
            <person name="Buck C.B."/>
        </authorList>
    </citation>
    <scope>NUCLEOTIDE SEQUENCE</scope>
    <source>
        <strain evidence="2">CtpWp23</strain>
    </source>
</reference>
<dbReference type="EMBL" id="BK015977">
    <property type="protein sequence ID" value="DAF88053.1"/>
    <property type="molecule type" value="Genomic_DNA"/>
</dbReference>
<keyword evidence="1" id="KW-0472">Membrane</keyword>
<keyword evidence="1" id="KW-1133">Transmembrane helix</keyword>
<evidence type="ECO:0000256" key="1">
    <source>
        <dbReference type="SAM" id="Phobius"/>
    </source>
</evidence>
<protein>
    <submittedName>
        <fullName evidence="2">Holin</fullName>
    </submittedName>
</protein>
<name>A0A8S5U0T3_9CAUD</name>
<proteinExistence type="predicted"/>
<dbReference type="InterPro" id="IPR032124">
    <property type="entry name" value="Phage_F116_holin"/>
</dbReference>
<evidence type="ECO:0000313" key="2">
    <source>
        <dbReference type="EMBL" id="DAF88053.1"/>
    </source>
</evidence>
<keyword evidence="1" id="KW-0812">Transmembrane</keyword>